<dbReference type="EMBL" id="WNWS01000122">
    <property type="protein sequence ID" value="KAE9979207.1"/>
    <property type="molecule type" value="Genomic_DNA"/>
</dbReference>
<organism evidence="2 3">
    <name type="scientific">Venturia inaequalis</name>
    <name type="common">Apple scab fungus</name>
    <dbReference type="NCBI Taxonomy" id="5025"/>
    <lineage>
        <taxon>Eukaryota</taxon>
        <taxon>Fungi</taxon>
        <taxon>Dikarya</taxon>
        <taxon>Ascomycota</taxon>
        <taxon>Pezizomycotina</taxon>
        <taxon>Dothideomycetes</taxon>
        <taxon>Pleosporomycetidae</taxon>
        <taxon>Venturiales</taxon>
        <taxon>Venturiaceae</taxon>
        <taxon>Venturia</taxon>
    </lineage>
</organism>
<dbReference type="InterPro" id="IPR021858">
    <property type="entry name" value="Fun_TF"/>
</dbReference>
<evidence type="ECO:0000313" key="2">
    <source>
        <dbReference type="EMBL" id="KAE9979207.1"/>
    </source>
</evidence>
<evidence type="ECO:0000256" key="1">
    <source>
        <dbReference type="SAM" id="MobiDB-lite"/>
    </source>
</evidence>
<protein>
    <submittedName>
        <fullName evidence="2">Uncharacterized protein</fullName>
    </submittedName>
</protein>
<name>A0A8H3V184_VENIN</name>
<comment type="caution">
    <text evidence="2">The sequence shown here is derived from an EMBL/GenBank/DDBJ whole genome shotgun (WGS) entry which is preliminary data.</text>
</comment>
<dbReference type="AlphaFoldDB" id="A0A8H3V184"/>
<evidence type="ECO:0000313" key="3">
    <source>
        <dbReference type="Proteomes" id="UP000447873"/>
    </source>
</evidence>
<reference evidence="2 3" key="1">
    <citation type="submission" date="2018-12" db="EMBL/GenBank/DDBJ databases">
        <title>Venturia inaequalis Genome Resource.</title>
        <authorList>
            <person name="Lichtner F.J."/>
        </authorList>
    </citation>
    <scope>NUCLEOTIDE SEQUENCE [LARGE SCALE GENOMIC DNA]</scope>
    <source>
        <strain evidence="2 3">120213</strain>
    </source>
</reference>
<proteinExistence type="predicted"/>
<gene>
    <name evidence="2" type="ORF">EG328_001043</name>
</gene>
<accession>A0A8H3V184</accession>
<dbReference type="PANTHER" id="PTHR37540:SF10">
    <property type="entry name" value="SIGMA-70 REGION 2 FAMILY PROTEIN"/>
    <property type="match status" value="1"/>
</dbReference>
<feature type="region of interest" description="Disordered" evidence="1">
    <location>
        <begin position="1"/>
        <end position="38"/>
    </location>
</feature>
<dbReference type="Pfam" id="PF11951">
    <property type="entry name" value="Fungal_trans_2"/>
    <property type="match status" value="1"/>
</dbReference>
<dbReference type="PANTHER" id="PTHR37540">
    <property type="entry name" value="TRANSCRIPTION FACTOR (ACR-2), PUTATIVE-RELATED-RELATED"/>
    <property type="match status" value="1"/>
</dbReference>
<dbReference type="Proteomes" id="UP000447873">
    <property type="component" value="Unassembled WGS sequence"/>
</dbReference>
<sequence>MKTVRRGQRKPTDVGVTGLAVRRRSSHSSPEASVARSPRIRSYCEENEENPQVVVRARPVDAFSQQFQNNIRSSYTSGSSRMEADLSSNSVLSNSWTPFAFEMMNHNLKVIWPLFWPGPSSEKSNPMAMDWWDMYRSSPILFHASTHSAAAHLDSLRSSTSLTRTAEALEHKTAAIRLINEELSRLQKEGGIPSDDLMMAILSMTSEVDDELLVTNAVLSSRPRTFFKPPLMSAQWERQFSNIRSAKVHDVALYTLLKMRGGSIGNVQNICLAKSINEQRGWALPSLLNHGITEMALRVMLDLQYVSVIIEAYTHGALQNPNILALTSKRNSVHHALFSLPTLDEMEVLTIDQRAMYESFDFGDDEARVHAGRVHKDLHMGAIHGWVCG</sequence>